<dbReference type="RefSeq" id="WP_122187456.1">
    <property type="nucleotide sequence ID" value="NZ_RFFH01000003.1"/>
</dbReference>
<name>A0A3M2L6K2_9NOCA</name>
<dbReference type="SMART" id="SM00418">
    <property type="entry name" value="HTH_ARSR"/>
    <property type="match status" value="1"/>
</dbReference>
<reference evidence="2 3" key="1">
    <citation type="submission" date="2018-10" db="EMBL/GenBank/DDBJ databases">
        <title>Isolation from cow dung.</title>
        <authorList>
            <person name="Ling L."/>
        </authorList>
    </citation>
    <scope>NUCLEOTIDE SEQUENCE [LARGE SCALE GENOMIC DNA]</scope>
    <source>
        <strain evidence="2 3">NEAU-LL90</strain>
    </source>
</reference>
<proteinExistence type="predicted"/>
<dbReference type="InterPro" id="IPR036390">
    <property type="entry name" value="WH_DNA-bd_sf"/>
</dbReference>
<dbReference type="Gene3D" id="6.10.140.2180">
    <property type="match status" value="1"/>
</dbReference>
<dbReference type="Pfam" id="PF12840">
    <property type="entry name" value="HTH_20"/>
    <property type="match status" value="1"/>
</dbReference>
<sequence length="177" mass="19999">METLELLAHPVRLRIVHALSGGRTLTTGELCERIPDASKPMIYRHVDLLATAGILEVAAEHRVRGAVERHYRLREGSTAVDFRAMSLDDFRRTFALQMAVLVTEFNAYLDRGDADPIEDMVNFTQRALWLTPAELAATFTELRRILRPLIGNEPTPDRSRYMLSPIIFPLEGPAEES</sequence>
<evidence type="ECO:0000313" key="2">
    <source>
        <dbReference type="EMBL" id="RMI33261.1"/>
    </source>
</evidence>
<dbReference type="AlphaFoldDB" id="A0A3M2L6K2"/>
<dbReference type="EMBL" id="RFFH01000003">
    <property type="protein sequence ID" value="RMI33261.1"/>
    <property type="molecule type" value="Genomic_DNA"/>
</dbReference>
<dbReference type="InterPro" id="IPR036388">
    <property type="entry name" value="WH-like_DNA-bd_sf"/>
</dbReference>
<accession>A0A3M2L6K2</accession>
<gene>
    <name evidence="2" type="ORF">EBN03_08740</name>
</gene>
<dbReference type="GO" id="GO:0003700">
    <property type="term" value="F:DNA-binding transcription factor activity"/>
    <property type="evidence" value="ECO:0007669"/>
    <property type="project" value="InterPro"/>
</dbReference>
<dbReference type="CDD" id="cd00090">
    <property type="entry name" value="HTH_ARSR"/>
    <property type="match status" value="1"/>
</dbReference>
<feature type="domain" description="HTH arsR-type" evidence="1">
    <location>
        <begin position="2"/>
        <end position="87"/>
    </location>
</feature>
<dbReference type="InterPro" id="IPR011991">
    <property type="entry name" value="ArsR-like_HTH"/>
</dbReference>
<dbReference type="Gene3D" id="1.10.10.10">
    <property type="entry name" value="Winged helix-like DNA-binding domain superfamily/Winged helix DNA-binding domain"/>
    <property type="match status" value="1"/>
</dbReference>
<dbReference type="InterPro" id="IPR001845">
    <property type="entry name" value="HTH_ArsR_DNA-bd_dom"/>
</dbReference>
<evidence type="ECO:0000259" key="1">
    <source>
        <dbReference type="SMART" id="SM00418"/>
    </source>
</evidence>
<comment type="caution">
    <text evidence="2">The sequence shown here is derived from an EMBL/GenBank/DDBJ whole genome shotgun (WGS) entry which is preliminary data.</text>
</comment>
<evidence type="ECO:0000313" key="3">
    <source>
        <dbReference type="Proteomes" id="UP000279275"/>
    </source>
</evidence>
<dbReference type="Proteomes" id="UP000279275">
    <property type="component" value="Unassembled WGS sequence"/>
</dbReference>
<protein>
    <submittedName>
        <fullName evidence="2">ArsR family transcriptional regulator</fullName>
    </submittedName>
</protein>
<organism evidence="2 3">
    <name type="scientific">Nocardia stercoris</name>
    <dbReference type="NCBI Taxonomy" id="2483361"/>
    <lineage>
        <taxon>Bacteria</taxon>
        <taxon>Bacillati</taxon>
        <taxon>Actinomycetota</taxon>
        <taxon>Actinomycetes</taxon>
        <taxon>Mycobacteriales</taxon>
        <taxon>Nocardiaceae</taxon>
        <taxon>Nocardia</taxon>
    </lineage>
</organism>
<dbReference type="SUPFAM" id="SSF46785">
    <property type="entry name" value="Winged helix' DNA-binding domain"/>
    <property type="match status" value="1"/>
</dbReference>
<keyword evidence="3" id="KW-1185">Reference proteome</keyword>
<dbReference type="OrthoDB" id="5949858at2"/>